<gene>
    <name evidence="16" type="ORF">OG477_42520</name>
</gene>
<evidence type="ECO:0000256" key="1">
    <source>
        <dbReference type="ARBA" id="ARBA00000085"/>
    </source>
</evidence>
<dbReference type="InterPro" id="IPR011006">
    <property type="entry name" value="CheY-like_superfamily"/>
</dbReference>
<organism evidence="16">
    <name type="scientific">Streptomyces sp. NBC_00180</name>
    <dbReference type="NCBI Taxonomy" id="2903632"/>
    <lineage>
        <taxon>Bacteria</taxon>
        <taxon>Bacillati</taxon>
        <taxon>Actinomycetota</taxon>
        <taxon>Actinomycetes</taxon>
        <taxon>Kitasatosporales</taxon>
        <taxon>Streptomycetaceae</taxon>
        <taxon>Streptomyces</taxon>
    </lineage>
</organism>
<dbReference type="FunFam" id="3.30.565.10:FF:000078">
    <property type="entry name" value="Two-component sensor histidine kinase"/>
    <property type="match status" value="1"/>
</dbReference>
<dbReference type="PROSITE" id="PS50109">
    <property type="entry name" value="HIS_KIN"/>
    <property type="match status" value="1"/>
</dbReference>
<feature type="domain" description="PAS" evidence="14">
    <location>
        <begin position="225"/>
        <end position="292"/>
    </location>
</feature>
<evidence type="ECO:0000259" key="13">
    <source>
        <dbReference type="PROSITE" id="PS50110"/>
    </source>
</evidence>
<dbReference type="InterPro" id="IPR035965">
    <property type="entry name" value="PAS-like_dom_sf"/>
</dbReference>
<dbReference type="Gene3D" id="3.30.450.40">
    <property type="match status" value="1"/>
</dbReference>
<dbReference type="InterPro" id="IPR036890">
    <property type="entry name" value="HATPase_C_sf"/>
</dbReference>
<dbReference type="NCBIfam" id="TIGR00229">
    <property type="entry name" value="sensory_box"/>
    <property type="match status" value="1"/>
</dbReference>
<dbReference type="InterPro" id="IPR004358">
    <property type="entry name" value="Sig_transdc_His_kin-like_C"/>
</dbReference>
<feature type="domain" description="PAC" evidence="15">
    <location>
        <begin position="296"/>
        <end position="348"/>
    </location>
</feature>
<feature type="domain" description="Response regulatory" evidence="13">
    <location>
        <begin position="632"/>
        <end position="746"/>
    </location>
</feature>
<dbReference type="SUPFAM" id="SSF52172">
    <property type="entry name" value="CheY-like"/>
    <property type="match status" value="2"/>
</dbReference>
<dbReference type="InterPro" id="IPR000014">
    <property type="entry name" value="PAS"/>
</dbReference>
<evidence type="ECO:0000256" key="3">
    <source>
        <dbReference type="ARBA" id="ARBA00012438"/>
    </source>
</evidence>
<keyword evidence="9" id="KW-0902">Two-component regulatory system</keyword>
<dbReference type="SMART" id="SM00387">
    <property type="entry name" value="HATPase_c"/>
    <property type="match status" value="1"/>
</dbReference>
<dbReference type="PRINTS" id="PR00344">
    <property type="entry name" value="BCTRLSENSOR"/>
</dbReference>
<keyword evidence="8" id="KW-0067">ATP-binding</keyword>
<reference evidence="16" key="1">
    <citation type="submission" date="2022-10" db="EMBL/GenBank/DDBJ databases">
        <title>The complete genomes of actinobacterial strains from the NBC collection.</title>
        <authorList>
            <person name="Joergensen T.S."/>
            <person name="Alvarez Arevalo M."/>
            <person name="Sterndorff E.B."/>
            <person name="Faurdal D."/>
            <person name="Vuksanovic O."/>
            <person name="Mourched A.-S."/>
            <person name="Charusanti P."/>
            <person name="Shaw S."/>
            <person name="Blin K."/>
            <person name="Weber T."/>
        </authorList>
    </citation>
    <scope>NUCLEOTIDE SEQUENCE</scope>
    <source>
        <strain evidence="16">NBC 00180</strain>
    </source>
</reference>
<dbReference type="CDD" id="cd00130">
    <property type="entry name" value="PAS"/>
    <property type="match status" value="1"/>
</dbReference>
<evidence type="ECO:0000259" key="12">
    <source>
        <dbReference type="PROSITE" id="PS50109"/>
    </source>
</evidence>
<dbReference type="PROSITE" id="PS50110">
    <property type="entry name" value="RESPONSE_REGULATORY"/>
    <property type="match status" value="2"/>
</dbReference>
<keyword evidence="7" id="KW-0418">Kinase</keyword>
<proteinExistence type="predicted"/>
<evidence type="ECO:0000259" key="15">
    <source>
        <dbReference type="PROSITE" id="PS50113"/>
    </source>
</evidence>
<dbReference type="CDD" id="cd00082">
    <property type="entry name" value="HisKA"/>
    <property type="match status" value="1"/>
</dbReference>
<evidence type="ECO:0000256" key="6">
    <source>
        <dbReference type="ARBA" id="ARBA00022741"/>
    </source>
</evidence>
<evidence type="ECO:0000256" key="11">
    <source>
        <dbReference type="SAM" id="Coils"/>
    </source>
</evidence>
<dbReference type="Pfam" id="PF00512">
    <property type="entry name" value="HisKA"/>
    <property type="match status" value="1"/>
</dbReference>
<feature type="domain" description="Response regulatory" evidence="13">
    <location>
        <begin position="772"/>
        <end position="889"/>
    </location>
</feature>
<evidence type="ECO:0000256" key="9">
    <source>
        <dbReference type="ARBA" id="ARBA00023012"/>
    </source>
</evidence>
<dbReference type="EC" id="2.7.13.3" evidence="3"/>
<evidence type="ECO:0000256" key="5">
    <source>
        <dbReference type="ARBA" id="ARBA00022679"/>
    </source>
</evidence>
<dbReference type="Gene3D" id="3.30.450.20">
    <property type="entry name" value="PAS domain"/>
    <property type="match status" value="1"/>
</dbReference>
<dbReference type="SMART" id="SM00388">
    <property type="entry name" value="HisKA"/>
    <property type="match status" value="1"/>
</dbReference>
<dbReference type="SMART" id="SM00091">
    <property type="entry name" value="PAS"/>
    <property type="match status" value="1"/>
</dbReference>
<dbReference type="InterPro" id="IPR001789">
    <property type="entry name" value="Sig_transdc_resp-reg_receiver"/>
</dbReference>
<evidence type="ECO:0000256" key="10">
    <source>
        <dbReference type="PROSITE-ProRule" id="PRU00169"/>
    </source>
</evidence>
<dbReference type="Gene3D" id="3.40.50.2300">
    <property type="match status" value="2"/>
</dbReference>
<dbReference type="SUPFAM" id="SSF55781">
    <property type="entry name" value="GAF domain-like"/>
    <property type="match status" value="1"/>
</dbReference>
<evidence type="ECO:0000256" key="2">
    <source>
        <dbReference type="ARBA" id="ARBA00004236"/>
    </source>
</evidence>
<dbReference type="EMBL" id="CP108140">
    <property type="protein sequence ID" value="WTP91531.1"/>
    <property type="molecule type" value="Genomic_DNA"/>
</dbReference>
<evidence type="ECO:0000256" key="8">
    <source>
        <dbReference type="ARBA" id="ARBA00022840"/>
    </source>
</evidence>
<dbReference type="FunFam" id="1.10.287.130:FF:000002">
    <property type="entry name" value="Two-component osmosensing histidine kinase"/>
    <property type="match status" value="1"/>
</dbReference>
<dbReference type="AlphaFoldDB" id="A0AAU1I9Q5"/>
<dbReference type="InterPro" id="IPR005467">
    <property type="entry name" value="His_kinase_dom"/>
</dbReference>
<dbReference type="Gene3D" id="1.10.287.130">
    <property type="match status" value="1"/>
</dbReference>
<dbReference type="InterPro" id="IPR001610">
    <property type="entry name" value="PAC"/>
</dbReference>
<dbReference type="Pfam" id="PF13426">
    <property type="entry name" value="PAS_9"/>
    <property type="match status" value="1"/>
</dbReference>
<feature type="coiled-coil region" evidence="11">
    <location>
        <begin position="339"/>
        <end position="370"/>
    </location>
</feature>
<keyword evidence="4 10" id="KW-0597">Phosphoprotein</keyword>
<comment type="catalytic activity">
    <reaction evidence="1">
        <text>ATP + protein L-histidine = ADP + protein N-phospho-L-histidine.</text>
        <dbReference type="EC" id="2.7.13.3"/>
    </reaction>
</comment>
<accession>A0AAU1I9Q5</accession>
<dbReference type="Gene3D" id="3.30.565.10">
    <property type="entry name" value="Histidine kinase-like ATPase, C-terminal domain"/>
    <property type="match status" value="1"/>
</dbReference>
<dbReference type="GO" id="GO:0005524">
    <property type="term" value="F:ATP binding"/>
    <property type="evidence" value="ECO:0007669"/>
    <property type="project" value="UniProtKB-KW"/>
</dbReference>
<dbReference type="InterPro" id="IPR003594">
    <property type="entry name" value="HATPase_dom"/>
</dbReference>
<dbReference type="SUPFAM" id="SSF55785">
    <property type="entry name" value="PYP-like sensor domain (PAS domain)"/>
    <property type="match status" value="1"/>
</dbReference>
<protein>
    <recommendedName>
        <fullName evidence="3">histidine kinase</fullName>
        <ecNumber evidence="3">2.7.13.3</ecNumber>
    </recommendedName>
</protein>
<dbReference type="GO" id="GO:0000155">
    <property type="term" value="F:phosphorelay sensor kinase activity"/>
    <property type="evidence" value="ECO:0007669"/>
    <property type="project" value="InterPro"/>
</dbReference>
<evidence type="ECO:0000259" key="14">
    <source>
        <dbReference type="PROSITE" id="PS50112"/>
    </source>
</evidence>
<dbReference type="PROSITE" id="PS50112">
    <property type="entry name" value="PAS"/>
    <property type="match status" value="1"/>
</dbReference>
<dbReference type="InterPro" id="IPR029016">
    <property type="entry name" value="GAF-like_dom_sf"/>
</dbReference>
<keyword evidence="5" id="KW-0808">Transferase</keyword>
<dbReference type="SMART" id="SM00086">
    <property type="entry name" value="PAC"/>
    <property type="match status" value="1"/>
</dbReference>
<feature type="modified residue" description="4-aspartylphosphate" evidence="10">
    <location>
        <position position="821"/>
    </location>
</feature>
<evidence type="ECO:0000256" key="4">
    <source>
        <dbReference type="ARBA" id="ARBA00022553"/>
    </source>
</evidence>
<dbReference type="InterPro" id="IPR003661">
    <property type="entry name" value="HisK_dim/P_dom"/>
</dbReference>
<dbReference type="PROSITE" id="PS50113">
    <property type="entry name" value="PAC"/>
    <property type="match status" value="1"/>
</dbReference>
<dbReference type="CDD" id="cd16922">
    <property type="entry name" value="HATPase_EvgS-ArcB-TorS-like"/>
    <property type="match status" value="1"/>
</dbReference>
<dbReference type="InterPro" id="IPR000700">
    <property type="entry name" value="PAS-assoc_C"/>
</dbReference>
<name>A0AAU1I9Q5_9ACTN</name>
<evidence type="ECO:0000313" key="16">
    <source>
        <dbReference type="EMBL" id="WTP91531.1"/>
    </source>
</evidence>
<feature type="modified residue" description="4-aspartylphosphate" evidence="10">
    <location>
        <position position="682"/>
    </location>
</feature>
<comment type="subcellular location">
    <subcellularLocation>
        <location evidence="2">Cell membrane</location>
    </subcellularLocation>
</comment>
<dbReference type="InterPro" id="IPR036097">
    <property type="entry name" value="HisK_dim/P_sf"/>
</dbReference>
<dbReference type="CDD" id="cd17546">
    <property type="entry name" value="REC_hyHK_CKI1_RcsC-like"/>
    <property type="match status" value="1"/>
</dbReference>
<dbReference type="PANTHER" id="PTHR45339">
    <property type="entry name" value="HYBRID SIGNAL TRANSDUCTION HISTIDINE KINASE J"/>
    <property type="match status" value="1"/>
</dbReference>
<dbReference type="Pfam" id="PF00072">
    <property type="entry name" value="Response_reg"/>
    <property type="match status" value="2"/>
</dbReference>
<feature type="domain" description="Histidine kinase" evidence="12">
    <location>
        <begin position="384"/>
        <end position="611"/>
    </location>
</feature>
<dbReference type="SMART" id="SM00448">
    <property type="entry name" value="REC"/>
    <property type="match status" value="2"/>
</dbReference>
<dbReference type="SUPFAM" id="SSF47384">
    <property type="entry name" value="Homodimeric domain of signal transducing histidine kinase"/>
    <property type="match status" value="1"/>
</dbReference>
<dbReference type="Pfam" id="PF02518">
    <property type="entry name" value="HATPase_c"/>
    <property type="match status" value="1"/>
</dbReference>
<evidence type="ECO:0000256" key="7">
    <source>
        <dbReference type="ARBA" id="ARBA00022777"/>
    </source>
</evidence>
<keyword evidence="6" id="KW-0547">Nucleotide-binding</keyword>
<dbReference type="SUPFAM" id="SSF55874">
    <property type="entry name" value="ATPase domain of HSP90 chaperone/DNA topoisomerase II/histidine kinase"/>
    <property type="match status" value="1"/>
</dbReference>
<sequence>MVQQRRESFLGELLRMAEQNRQLSDQVKRMLRTEVSLRASQERLDNQVRLYRQLYELGRRFNAANDIEAILDRVMHFCVYELNFSRCVILVRSQDKPELTVRMADGYYEKRDRQRIHELRLPLDEAALEPVLSRGEQVVCPASCVDASLTALGGKIGMGEYVVVPLGGEPNTPSGLLAVGNGEERVRYFTRIVAEGDALVGLANMAGQATSAIKNVHSYQVMSASEQKYRRLFESSRDAHFISTSNGELLDANQALLDLFGYSREEILTIEVDQHYVHPAERLRFQEELERAGSVRDFEATLETKSGVMMDCLLTSTAEVAADGRPLTYHGIIRDITERKRAERLLADYSKTLEREVSERTQELRATREQAVAANEAKTAFVASMSHEIRTPMNGIIGMTGLLLGTDLSPSQREFAEVIRGSAESLLTLINDILDYTKIESGKLDLELDSFDLRQCIESALDLVATKSEEKQIDLAYFLDKNVPPGIVGDLTRLRQILLNLLSNAVKFTDSGGVLLTVASDQDPGRDGRRGRHLHFAVCDTGIGIPSDRVDRLFQSFSQLDSSTTRKYGGTGLGLAISRRLVNLMGGEIWVESDGIPDQGSVFHFTIPLQPATLEKERSYLTEVQSSLEGKRALIVEHHSASRGILRRLLTTWGLKTRDTKSLAKALEWLQEGETFDVAVLDAPTGGARGSLSATEIQKIHATGIPSILFSSALRRNPDLRKMKFSATLTKPIKPSQLFDALMGVILGDTVSDVHAESQRQKKSVFSGPPLRILLVEDNQVNQKLGLLLLEKLGYRADMAADGLEAVAAVERQPYDVVFMDVQMPELDGLEATRRIRASHAIASRPRIIAMTANAMEGDRERCLDAGMDDYITKPIRQEELASALRRCWEQELL</sequence>
<dbReference type="PANTHER" id="PTHR45339:SF1">
    <property type="entry name" value="HYBRID SIGNAL TRANSDUCTION HISTIDINE KINASE J"/>
    <property type="match status" value="1"/>
</dbReference>
<keyword evidence="11" id="KW-0175">Coiled coil</keyword>
<dbReference type="GO" id="GO:0005886">
    <property type="term" value="C:plasma membrane"/>
    <property type="evidence" value="ECO:0007669"/>
    <property type="project" value="UniProtKB-SubCell"/>
</dbReference>